<gene>
    <name evidence="1" type="ORF">QVD17_16211</name>
</gene>
<sequence length="98" mass="10873">MASSSSYSSESLETWRKALVEACEIAGWETKNIANGHESKGIKEIADTISDKLFSIDEDLAAIRACMEEFEANLNFASDVLEDVVDLFTEGIDLFFEL</sequence>
<dbReference type="InterPro" id="IPR035897">
    <property type="entry name" value="Toll_tir_struct_dom_sf"/>
</dbReference>
<accession>A0AAD8KRQ4</accession>
<evidence type="ECO:0000313" key="2">
    <source>
        <dbReference type="Proteomes" id="UP001229421"/>
    </source>
</evidence>
<proteinExistence type="predicted"/>
<comment type="caution">
    <text evidence="1">The sequence shown here is derived from an EMBL/GenBank/DDBJ whole genome shotgun (WGS) entry which is preliminary data.</text>
</comment>
<dbReference type="Proteomes" id="UP001229421">
    <property type="component" value="Unassembled WGS sequence"/>
</dbReference>
<evidence type="ECO:0000313" key="1">
    <source>
        <dbReference type="EMBL" id="KAK1427524.1"/>
    </source>
</evidence>
<protein>
    <submittedName>
        <fullName evidence="1">Uncharacterized protein</fullName>
    </submittedName>
</protein>
<dbReference type="AlphaFoldDB" id="A0AAD8KRQ4"/>
<dbReference type="EMBL" id="JAUHHV010000004">
    <property type="protein sequence ID" value="KAK1427524.1"/>
    <property type="molecule type" value="Genomic_DNA"/>
</dbReference>
<dbReference type="Gene3D" id="3.40.50.10140">
    <property type="entry name" value="Toll/interleukin-1 receptor homology (TIR) domain"/>
    <property type="match status" value="1"/>
</dbReference>
<name>A0AAD8KRQ4_TARER</name>
<reference evidence="1" key="1">
    <citation type="journal article" date="2023" name="bioRxiv">
        <title>Improved chromosome-level genome assembly for marigold (Tagetes erecta).</title>
        <authorList>
            <person name="Jiang F."/>
            <person name="Yuan L."/>
            <person name="Wang S."/>
            <person name="Wang H."/>
            <person name="Xu D."/>
            <person name="Wang A."/>
            <person name="Fan W."/>
        </authorList>
    </citation>
    <scope>NUCLEOTIDE SEQUENCE</scope>
    <source>
        <strain evidence="1">WSJ</strain>
        <tissue evidence="1">Leaf</tissue>
    </source>
</reference>
<organism evidence="1 2">
    <name type="scientific">Tagetes erecta</name>
    <name type="common">African marigold</name>
    <dbReference type="NCBI Taxonomy" id="13708"/>
    <lineage>
        <taxon>Eukaryota</taxon>
        <taxon>Viridiplantae</taxon>
        <taxon>Streptophyta</taxon>
        <taxon>Embryophyta</taxon>
        <taxon>Tracheophyta</taxon>
        <taxon>Spermatophyta</taxon>
        <taxon>Magnoliopsida</taxon>
        <taxon>eudicotyledons</taxon>
        <taxon>Gunneridae</taxon>
        <taxon>Pentapetalae</taxon>
        <taxon>asterids</taxon>
        <taxon>campanulids</taxon>
        <taxon>Asterales</taxon>
        <taxon>Asteraceae</taxon>
        <taxon>Asteroideae</taxon>
        <taxon>Heliantheae alliance</taxon>
        <taxon>Tageteae</taxon>
        <taxon>Tagetes</taxon>
    </lineage>
</organism>
<keyword evidence="2" id="KW-1185">Reference proteome</keyword>